<dbReference type="Proteomes" id="UP000199662">
    <property type="component" value="Unassembled WGS sequence"/>
</dbReference>
<dbReference type="InterPro" id="IPR003329">
    <property type="entry name" value="Cytidylyl_trans"/>
</dbReference>
<dbReference type="InterPro" id="IPR029044">
    <property type="entry name" value="Nucleotide-diphossugar_trans"/>
</dbReference>
<proteinExistence type="predicted"/>
<dbReference type="RefSeq" id="WP_091834599.1">
    <property type="nucleotide sequence ID" value="NZ_FNZK01000021.1"/>
</dbReference>
<evidence type="ECO:0000313" key="1">
    <source>
        <dbReference type="EMBL" id="SEJ88000.1"/>
    </source>
</evidence>
<dbReference type="PANTHER" id="PTHR42866:SF1">
    <property type="entry name" value="SPORE COAT POLYSACCHARIDE BIOSYNTHESIS PROTEIN SPSF"/>
    <property type="match status" value="1"/>
</dbReference>
<dbReference type="AlphaFoldDB" id="A0A1H7CMS7"/>
<dbReference type="EMBL" id="FNZK01000021">
    <property type="protein sequence ID" value="SEJ88000.1"/>
    <property type="molecule type" value="Genomic_DNA"/>
</dbReference>
<name>A0A1H7CMS7_9FIRM</name>
<dbReference type="SUPFAM" id="SSF53448">
    <property type="entry name" value="Nucleotide-diphospho-sugar transferases"/>
    <property type="match status" value="1"/>
</dbReference>
<dbReference type="Pfam" id="PF02348">
    <property type="entry name" value="CTP_transf_3"/>
    <property type="match status" value="1"/>
</dbReference>
<accession>A0A1H7CMS7</accession>
<reference evidence="1 2" key="1">
    <citation type="submission" date="2016-10" db="EMBL/GenBank/DDBJ databases">
        <authorList>
            <person name="de Groot N.N."/>
        </authorList>
    </citation>
    <scope>NUCLEOTIDE SEQUENCE [LARGE SCALE GENOMIC DNA]</scope>
    <source>
        <strain evidence="1 2">DSM 2179</strain>
    </source>
</reference>
<dbReference type="CDD" id="cd02518">
    <property type="entry name" value="GT2_SpsF"/>
    <property type="match status" value="1"/>
</dbReference>
<dbReference type="GO" id="GO:0005829">
    <property type="term" value="C:cytosol"/>
    <property type="evidence" value="ECO:0007669"/>
    <property type="project" value="TreeGrafter"/>
</dbReference>
<organism evidence="1 2">
    <name type="scientific">Propionispira arboris</name>
    <dbReference type="NCBI Taxonomy" id="84035"/>
    <lineage>
        <taxon>Bacteria</taxon>
        <taxon>Bacillati</taxon>
        <taxon>Bacillota</taxon>
        <taxon>Negativicutes</taxon>
        <taxon>Selenomonadales</taxon>
        <taxon>Selenomonadaceae</taxon>
        <taxon>Propionispira</taxon>
    </lineage>
</organism>
<protein>
    <submittedName>
        <fullName evidence="1">Spore coat polysaccharide biosynthesis protein SpsF</fullName>
    </submittedName>
</protein>
<dbReference type="Gene3D" id="3.90.550.10">
    <property type="entry name" value="Spore Coat Polysaccharide Biosynthesis Protein SpsA, Chain A"/>
    <property type="match status" value="1"/>
</dbReference>
<keyword evidence="2" id="KW-1185">Reference proteome</keyword>
<dbReference type="STRING" id="84035.SAMN05660742_12153"/>
<evidence type="ECO:0000313" key="2">
    <source>
        <dbReference type="Proteomes" id="UP000199662"/>
    </source>
</evidence>
<dbReference type="PANTHER" id="PTHR42866">
    <property type="entry name" value="3-DEOXY-MANNO-OCTULOSONATE CYTIDYLYLTRANSFERASE"/>
    <property type="match status" value="1"/>
</dbReference>
<gene>
    <name evidence="1" type="ORF">SAMN05660742_12153</name>
</gene>
<sequence>MILAIVQARSSSSRLPGKVLKHILKKPMIIHEIERIQRSLFIGKVVLATSNACNDDELSMICRQYGIEVFRGNLNDVLDRYYQCAKQYQPEHVVRLTGDCPLIDWKIIDAVIMKHIEENNDYTSNTLEVTYPDGLDVEIMKFSILKNAWENAQLPSEREHVTPYIHQKPQSFRLGCLKNNIDLSKMRWTVDELDDFAAVTKVYEYLYPSNKVFLMQDIVELLKRYPEIEKMNNSYQRNEGMNKSLKDDKIFLEEGKVYGRNIKETFR</sequence>